<evidence type="ECO:0000259" key="9">
    <source>
        <dbReference type="PROSITE" id="PS51918"/>
    </source>
</evidence>
<evidence type="ECO:0000313" key="11">
    <source>
        <dbReference type="Proteomes" id="UP000009173"/>
    </source>
</evidence>
<dbReference type="SFLD" id="SFLDG01280">
    <property type="entry name" value="HydE/PylB-like"/>
    <property type="match status" value="1"/>
</dbReference>
<keyword evidence="1 7" id="KW-0004">4Fe-4S</keyword>
<dbReference type="PIRSF" id="PIRSF004762">
    <property type="entry name" value="CHP00423"/>
    <property type="match status" value="1"/>
</dbReference>
<organism evidence="10 11">
    <name type="scientific">Nitratidesulfovibrio vulgaris (strain DP4)</name>
    <name type="common">Desulfovibrio vulgaris</name>
    <dbReference type="NCBI Taxonomy" id="391774"/>
    <lineage>
        <taxon>Bacteria</taxon>
        <taxon>Pseudomonadati</taxon>
        <taxon>Thermodesulfobacteriota</taxon>
        <taxon>Desulfovibrionia</taxon>
        <taxon>Desulfovibrionales</taxon>
        <taxon>Desulfovibrionaceae</taxon>
        <taxon>Nitratidesulfovibrio</taxon>
    </lineage>
</organism>
<dbReference type="InterPro" id="IPR010722">
    <property type="entry name" value="BATS_dom"/>
</dbReference>
<evidence type="ECO:0000256" key="7">
    <source>
        <dbReference type="PIRSR" id="PIRSR004762-1"/>
    </source>
</evidence>
<proteinExistence type="predicted"/>
<dbReference type="SFLD" id="SFLDG01082">
    <property type="entry name" value="B12-binding_domain_containing"/>
    <property type="match status" value="1"/>
</dbReference>
<dbReference type="GO" id="GO:0004076">
    <property type="term" value="F:biotin synthase activity"/>
    <property type="evidence" value="ECO:0007669"/>
    <property type="project" value="UniProtKB-EC"/>
</dbReference>
<dbReference type="InterPro" id="IPR007197">
    <property type="entry name" value="rSAM"/>
</dbReference>
<keyword evidence="4 7" id="KW-0408">Iron</keyword>
<keyword evidence="3" id="KW-0479">Metal-binding</keyword>
<feature type="domain" description="Radical SAM core" evidence="9">
    <location>
        <begin position="36"/>
        <end position="251"/>
    </location>
</feature>
<dbReference type="GO" id="GO:0046872">
    <property type="term" value="F:metal ion binding"/>
    <property type="evidence" value="ECO:0007669"/>
    <property type="project" value="UniProtKB-KW"/>
</dbReference>
<keyword evidence="2 7" id="KW-0949">S-adenosyl-L-methionine</keyword>
<dbReference type="CDD" id="cd01335">
    <property type="entry name" value="Radical_SAM"/>
    <property type="match status" value="1"/>
</dbReference>
<accession>A0A0H3A7E8</accession>
<comment type="cofactor">
    <cofactor evidence="7">
        <name>[4Fe-4S] cluster</name>
        <dbReference type="ChEBI" id="CHEBI:49883"/>
    </cofactor>
    <text evidence="7">Binds 1 [4Fe-4S] cluster. The cluster is coordinated with 3 cysteines and an exchangeable S-adenosyl-L-methionine.</text>
</comment>
<comment type="cofactor">
    <cofactor evidence="6">
        <name>[2Fe-2S] cluster</name>
        <dbReference type="ChEBI" id="CHEBI:190135"/>
    </cofactor>
</comment>
<evidence type="ECO:0000256" key="8">
    <source>
        <dbReference type="PIRSR" id="PIRSR004762-2"/>
    </source>
</evidence>
<dbReference type="InterPro" id="IPR058240">
    <property type="entry name" value="rSAM_sf"/>
</dbReference>
<feature type="binding site" evidence="8">
    <location>
        <position position="168"/>
    </location>
    <ligand>
        <name>S-adenosyl-L-methionine</name>
        <dbReference type="ChEBI" id="CHEBI:59789"/>
    </ligand>
</feature>
<keyword evidence="5 7" id="KW-0411">Iron-sulfur</keyword>
<feature type="binding site" evidence="8">
    <location>
        <position position="149"/>
    </location>
    <ligand>
        <name>S-adenosyl-L-methionine</name>
        <dbReference type="ChEBI" id="CHEBI:59789"/>
    </ligand>
</feature>
<dbReference type="Pfam" id="PF04055">
    <property type="entry name" value="Radical_SAM"/>
    <property type="match status" value="1"/>
</dbReference>
<evidence type="ECO:0000256" key="2">
    <source>
        <dbReference type="ARBA" id="ARBA00022691"/>
    </source>
</evidence>
<keyword evidence="10" id="KW-0808">Transferase</keyword>
<dbReference type="GO" id="GO:0051539">
    <property type="term" value="F:4 iron, 4 sulfur cluster binding"/>
    <property type="evidence" value="ECO:0007669"/>
    <property type="project" value="UniProtKB-KW"/>
</dbReference>
<dbReference type="EC" id="2.8.1.6" evidence="10"/>
<evidence type="ECO:0000256" key="3">
    <source>
        <dbReference type="ARBA" id="ARBA00022723"/>
    </source>
</evidence>
<dbReference type="SMART" id="SM00729">
    <property type="entry name" value="Elp3"/>
    <property type="match status" value="1"/>
</dbReference>
<dbReference type="AlphaFoldDB" id="A0A0H3A7E8"/>
<dbReference type="SFLD" id="SFLDG01060">
    <property type="entry name" value="BATS_domain_containing"/>
    <property type="match status" value="1"/>
</dbReference>
<evidence type="ECO:0000313" key="10">
    <source>
        <dbReference type="EMBL" id="ABM28406.1"/>
    </source>
</evidence>
<dbReference type="SUPFAM" id="SSF102114">
    <property type="entry name" value="Radical SAM enzymes"/>
    <property type="match status" value="1"/>
</dbReference>
<dbReference type="PANTHER" id="PTHR43726:SF1">
    <property type="entry name" value="BIOTIN SYNTHASE"/>
    <property type="match status" value="1"/>
</dbReference>
<feature type="binding site" evidence="7">
    <location>
        <position position="54"/>
    </location>
    <ligand>
        <name>[4Fe-4S] cluster</name>
        <dbReference type="ChEBI" id="CHEBI:49883"/>
        <note>4Fe-4S-S-AdoMet</note>
    </ligand>
</feature>
<name>A0A0H3A7E8_NITV4</name>
<dbReference type="RefSeq" id="WP_011792228.1">
    <property type="nucleotide sequence ID" value="NC_008751.1"/>
</dbReference>
<dbReference type="Gene3D" id="3.20.20.70">
    <property type="entry name" value="Aldolase class I"/>
    <property type="match status" value="1"/>
</dbReference>
<dbReference type="InterPro" id="IPR006638">
    <property type="entry name" value="Elp3/MiaA/NifB-like_rSAM"/>
</dbReference>
<evidence type="ECO:0000256" key="6">
    <source>
        <dbReference type="ARBA" id="ARBA00034078"/>
    </source>
</evidence>
<dbReference type="SMART" id="SM00876">
    <property type="entry name" value="BATS"/>
    <property type="match status" value="1"/>
</dbReference>
<dbReference type="NCBIfam" id="TIGR03956">
    <property type="entry name" value="rSAM_HydE"/>
    <property type="match status" value="1"/>
</dbReference>
<dbReference type="InterPro" id="IPR013785">
    <property type="entry name" value="Aldolase_TIM"/>
</dbReference>
<evidence type="ECO:0000256" key="5">
    <source>
        <dbReference type="ARBA" id="ARBA00023014"/>
    </source>
</evidence>
<dbReference type="InterPro" id="IPR024021">
    <property type="entry name" value="FeFe-hyd_HydE_rSAM"/>
</dbReference>
<dbReference type="InterPro" id="IPR034422">
    <property type="entry name" value="HydE/PylB-like"/>
</dbReference>
<feature type="binding site" evidence="7">
    <location>
        <position position="50"/>
    </location>
    <ligand>
        <name>[4Fe-4S] cluster</name>
        <dbReference type="ChEBI" id="CHEBI:49883"/>
        <note>4Fe-4S-S-AdoMet</note>
    </ligand>
</feature>
<dbReference type="Proteomes" id="UP000009173">
    <property type="component" value="Chromosome"/>
</dbReference>
<reference evidence="11" key="1">
    <citation type="journal article" date="2009" name="Environ. Microbiol.">
        <title>Contribution of mobile genetic elements to Desulfovibrio vulgaris genome plasticity.</title>
        <authorList>
            <person name="Walker C.B."/>
            <person name="Stolyar S."/>
            <person name="Chivian D."/>
            <person name="Pinel N."/>
            <person name="Gabster J.A."/>
            <person name="Dehal P.S."/>
            <person name="He Z."/>
            <person name="Yang Z.K."/>
            <person name="Yen H.C."/>
            <person name="Zhou J."/>
            <person name="Wall J.D."/>
            <person name="Hazen T.C."/>
            <person name="Arkin A.P."/>
            <person name="Stahl D.A."/>
        </authorList>
    </citation>
    <scope>NUCLEOTIDE SEQUENCE [LARGE SCALE GENOMIC DNA]</scope>
    <source>
        <strain evidence="11">DP4</strain>
    </source>
</reference>
<evidence type="ECO:0000256" key="1">
    <source>
        <dbReference type="ARBA" id="ARBA00022485"/>
    </source>
</evidence>
<dbReference type="GO" id="GO:0042364">
    <property type="term" value="P:water-soluble vitamin biosynthetic process"/>
    <property type="evidence" value="ECO:0007669"/>
    <property type="project" value="UniProtKB-ARBA"/>
</dbReference>
<dbReference type="EMBL" id="CP000527">
    <property type="protein sequence ID" value="ABM28406.1"/>
    <property type="molecule type" value="Genomic_DNA"/>
</dbReference>
<protein>
    <submittedName>
        <fullName evidence="10">Iron-only hydrogenase maturation protein HydE</fullName>
        <ecNumber evidence="10">2.8.1.6</ecNumber>
    </submittedName>
</protein>
<dbReference type="HOGENOM" id="CLU_033172_0_1_7"/>
<gene>
    <name evidence="10" type="ordered locus">Dvul_1388</name>
</gene>
<dbReference type="KEGG" id="dvl:Dvul_1388"/>
<dbReference type="SFLD" id="SFLDS00029">
    <property type="entry name" value="Radical_SAM"/>
    <property type="match status" value="1"/>
</dbReference>
<dbReference type="GO" id="GO:0044272">
    <property type="term" value="P:sulfur compound biosynthetic process"/>
    <property type="evidence" value="ECO:0007669"/>
    <property type="project" value="UniProtKB-ARBA"/>
</dbReference>
<evidence type="ECO:0000256" key="4">
    <source>
        <dbReference type="ARBA" id="ARBA00023004"/>
    </source>
</evidence>
<sequence length="323" mass="35266">MMTAIQRDELLYLLYEAPEQELFARADAVRRTHKGEHVFVRGLIEFSSHCVRDCRYCGLRRSNSAAHRYRLTPREVIDAARLAVAGGADTIVLQSGDDLACEASTITAMIRGIREELGVVVTLGCGERPPRDYALWREAGASRYLMKHETADAALYARLHPGRTLEQRLEALRTLHGLGYEIGSGFIIGIPGQMPEVLADDILLARELGVEMCGAGPFIPQTETPLGSEPQGSAALTLRVLAALRIALPDANLPATTALATLDPIGGQRDGLRAGANVLMPGFTPDTHRAHYRIYDNKHRVGMDEARAAIEAAGRTHSLRREA</sequence>
<dbReference type="PANTHER" id="PTHR43726">
    <property type="entry name" value="3-METHYLORNITHINE SYNTHASE"/>
    <property type="match status" value="1"/>
</dbReference>
<feature type="binding site" evidence="7">
    <location>
        <position position="57"/>
    </location>
    <ligand>
        <name>[4Fe-4S] cluster</name>
        <dbReference type="ChEBI" id="CHEBI:49883"/>
        <note>4Fe-4S-S-AdoMet</note>
    </ligand>
</feature>
<dbReference type="PROSITE" id="PS51918">
    <property type="entry name" value="RADICAL_SAM"/>
    <property type="match status" value="1"/>
</dbReference>